<keyword evidence="1" id="KW-1133">Transmembrane helix</keyword>
<dbReference type="OrthoDB" id="2746767at2759"/>
<accession>A0A371D9R0</accession>
<evidence type="ECO:0000256" key="1">
    <source>
        <dbReference type="SAM" id="Phobius"/>
    </source>
</evidence>
<evidence type="ECO:0000313" key="3">
    <source>
        <dbReference type="Proteomes" id="UP000256964"/>
    </source>
</evidence>
<sequence>MSASTQPSKSKAFDIYISGYLLTLDMITYLCLHEYRATKSIVKDMGPLDTACYYFNLRSVIDAPTLIHMPYKDKAQGGKLVDRWILPGKAIFFPSGTTPPPLSYDKETRAYLNTWVPRDLLHTETFKDIRFVTNLWPRGERPTGIVLHAIRMLNDQYREEHHKAQQAWLERGKRGGYDDIKLPPAFPFEWTF</sequence>
<keyword evidence="3" id="KW-1185">Reference proteome</keyword>
<organism evidence="2 3">
    <name type="scientific">Lentinus brumalis</name>
    <dbReference type="NCBI Taxonomy" id="2498619"/>
    <lineage>
        <taxon>Eukaryota</taxon>
        <taxon>Fungi</taxon>
        <taxon>Dikarya</taxon>
        <taxon>Basidiomycota</taxon>
        <taxon>Agaricomycotina</taxon>
        <taxon>Agaricomycetes</taxon>
        <taxon>Polyporales</taxon>
        <taxon>Polyporaceae</taxon>
        <taxon>Lentinus</taxon>
    </lineage>
</organism>
<name>A0A371D9R0_9APHY</name>
<evidence type="ECO:0000313" key="2">
    <source>
        <dbReference type="EMBL" id="RDX49222.1"/>
    </source>
</evidence>
<keyword evidence="1" id="KW-0472">Membrane</keyword>
<proteinExistence type="predicted"/>
<protein>
    <submittedName>
        <fullName evidence="2">Uncharacterized protein</fullName>
    </submittedName>
</protein>
<feature type="transmembrane region" description="Helical" evidence="1">
    <location>
        <begin position="15"/>
        <end position="32"/>
    </location>
</feature>
<reference evidence="2 3" key="1">
    <citation type="journal article" date="2018" name="Biotechnol. Biofuels">
        <title>Integrative visual omics of the white-rot fungus Polyporus brumalis exposes the biotechnological potential of its oxidative enzymes for delignifying raw plant biomass.</title>
        <authorList>
            <person name="Miyauchi S."/>
            <person name="Rancon A."/>
            <person name="Drula E."/>
            <person name="Hage H."/>
            <person name="Chaduli D."/>
            <person name="Favel A."/>
            <person name="Grisel S."/>
            <person name="Henrissat B."/>
            <person name="Herpoel-Gimbert I."/>
            <person name="Ruiz-Duenas F.J."/>
            <person name="Chevret D."/>
            <person name="Hainaut M."/>
            <person name="Lin J."/>
            <person name="Wang M."/>
            <person name="Pangilinan J."/>
            <person name="Lipzen A."/>
            <person name="Lesage-Meessen L."/>
            <person name="Navarro D."/>
            <person name="Riley R."/>
            <person name="Grigoriev I.V."/>
            <person name="Zhou S."/>
            <person name="Raouche S."/>
            <person name="Rosso M.N."/>
        </authorList>
    </citation>
    <scope>NUCLEOTIDE SEQUENCE [LARGE SCALE GENOMIC DNA]</scope>
    <source>
        <strain evidence="2 3">BRFM 1820</strain>
    </source>
</reference>
<dbReference type="Proteomes" id="UP000256964">
    <property type="component" value="Unassembled WGS sequence"/>
</dbReference>
<dbReference type="EMBL" id="KZ857406">
    <property type="protein sequence ID" value="RDX49222.1"/>
    <property type="molecule type" value="Genomic_DNA"/>
</dbReference>
<gene>
    <name evidence="2" type="ORF">OH76DRAFT_1403779</name>
</gene>
<keyword evidence="1" id="KW-0812">Transmembrane</keyword>
<dbReference type="AlphaFoldDB" id="A0A371D9R0"/>